<sequence length="231" mass="25386">MLSRIGPEDHLKKHGIKTVVHSPGVGSNLEALGAIVKLLRYLLSKRSLFSPIMPYGASDLDISKPEDVPDIQTKLIPVSGIDGPSEATSGVCTFMVCLHRPKSVGSVRLASADSCERPNVHLNFFDMPEDIQVLREGIKLKLLLVERIKAQGYPITDLYLPVSDTDEDIDAYIRKQGRTTFHYACTCRMAPLEEDEVVDDELMVWGVDGLRVADTCVFPGIIAGHMMGLPV</sequence>
<evidence type="ECO:0000259" key="3">
    <source>
        <dbReference type="Pfam" id="PF05199"/>
    </source>
</evidence>
<dbReference type="HOGENOM" id="CLU_002865_0_1_1"/>
<dbReference type="GO" id="GO:0050660">
    <property type="term" value="F:flavin adenine dinucleotide binding"/>
    <property type="evidence" value="ECO:0007669"/>
    <property type="project" value="InterPro"/>
</dbReference>
<dbReference type="AlphaFoldDB" id="A0A0C9TMH1"/>
<accession>A0A0C9TMH1</accession>
<dbReference type="SUPFAM" id="SSF54373">
    <property type="entry name" value="FAD-linked reductases, C-terminal domain"/>
    <property type="match status" value="1"/>
</dbReference>
<dbReference type="InterPro" id="IPR012132">
    <property type="entry name" value="GMC_OxRdtase"/>
</dbReference>
<organism evidence="4 5">
    <name type="scientific">Sphaerobolus stellatus (strain SS14)</name>
    <dbReference type="NCBI Taxonomy" id="990650"/>
    <lineage>
        <taxon>Eukaryota</taxon>
        <taxon>Fungi</taxon>
        <taxon>Dikarya</taxon>
        <taxon>Basidiomycota</taxon>
        <taxon>Agaricomycotina</taxon>
        <taxon>Agaricomycetes</taxon>
        <taxon>Phallomycetidae</taxon>
        <taxon>Geastrales</taxon>
        <taxon>Sphaerobolaceae</taxon>
        <taxon>Sphaerobolus</taxon>
    </lineage>
</organism>
<proteinExistence type="inferred from homology"/>
<dbReference type="SUPFAM" id="SSF51905">
    <property type="entry name" value="FAD/NAD(P)-binding domain"/>
    <property type="match status" value="1"/>
</dbReference>
<dbReference type="OrthoDB" id="269227at2759"/>
<evidence type="ECO:0000256" key="2">
    <source>
        <dbReference type="ARBA" id="ARBA00010790"/>
    </source>
</evidence>
<dbReference type="InterPro" id="IPR007867">
    <property type="entry name" value="GMC_OxRtase_C"/>
</dbReference>
<dbReference type="GO" id="GO:0016614">
    <property type="term" value="F:oxidoreductase activity, acting on CH-OH group of donors"/>
    <property type="evidence" value="ECO:0007669"/>
    <property type="project" value="InterPro"/>
</dbReference>
<dbReference type="Gene3D" id="3.30.560.10">
    <property type="entry name" value="Glucose Oxidase, domain 3"/>
    <property type="match status" value="1"/>
</dbReference>
<name>A0A0C9TMH1_SPHS4</name>
<dbReference type="PANTHER" id="PTHR11552:SF147">
    <property type="entry name" value="CHOLINE DEHYDROGENASE, MITOCHONDRIAL"/>
    <property type="match status" value="1"/>
</dbReference>
<comment type="cofactor">
    <cofactor evidence="1">
        <name>FAD</name>
        <dbReference type="ChEBI" id="CHEBI:57692"/>
    </cofactor>
</comment>
<dbReference type="Proteomes" id="UP000054279">
    <property type="component" value="Unassembled WGS sequence"/>
</dbReference>
<dbReference type="InterPro" id="IPR036188">
    <property type="entry name" value="FAD/NAD-bd_sf"/>
</dbReference>
<dbReference type="Gene3D" id="3.50.50.60">
    <property type="entry name" value="FAD/NAD(P)-binding domain"/>
    <property type="match status" value="2"/>
</dbReference>
<dbReference type="Pfam" id="PF05199">
    <property type="entry name" value="GMC_oxred_C"/>
    <property type="match status" value="1"/>
</dbReference>
<dbReference type="PANTHER" id="PTHR11552">
    <property type="entry name" value="GLUCOSE-METHANOL-CHOLINE GMC OXIDOREDUCTASE"/>
    <property type="match status" value="1"/>
</dbReference>
<keyword evidence="5" id="KW-1185">Reference proteome</keyword>
<gene>
    <name evidence="4" type="ORF">M422DRAFT_783846</name>
</gene>
<evidence type="ECO:0000256" key="1">
    <source>
        <dbReference type="ARBA" id="ARBA00001974"/>
    </source>
</evidence>
<feature type="domain" description="Glucose-methanol-choline oxidoreductase C-terminal" evidence="3">
    <location>
        <begin position="101"/>
        <end position="227"/>
    </location>
</feature>
<protein>
    <submittedName>
        <fullName evidence="4">Unplaced genomic scaffold SPHSTscaffold_172, whole genome shotgun sequence</fullName>
    </submittedName>
</protein>
<evidence type="ECO:0000313" key="4">
    <source>
        <dbReference type="EMBL" id="KIJ31168.1"/>
    </source>
</evidence>
<dbReference type="EMBL" id="KN837247">
    <property type="protein sequence ID" value="KIJ31168.1"/>
    <property type="molecule type" value="Genomic_DNA"/>
</dbReference>
<reference evidence="4 5" key="1">
    <citation type="submission" date="2014-06" db="EMBL/GenBank/DDBJ databases">
        <title>Evolutionary Origins and Diversification of the Mycorrhizal Mutualists.</title>
        <authorList>
            <consortium name="DOE Joint Genome Institute"/>
            <consortium name="Mycorrhizal Genomics Consortium"/>
            <person name="Kohler A."/>
            <person name="Kuo A."/>
            <person name="Nagy L.G."/>
            <person name="Floudas D."/>
            <person name="Copeland A."/>
            <person name="Barry K.W."/>
            <person name="Cichocki N."/>
            <person name="Veneault-Fourrey C."/>
            <person name="LaButti K."/>
            <person name="Lindquist E.A."/>
            <person name="Lipzen A."/>
            <person name="Lundell T."/>
            <person name="Morin E."/>
            <person name="Murat C."/>
            <person name="Riley R."/>
            <person name="Ohm R."/>
            <person name="Sun H."/>
            <person name="Tunlid A."/>
            <person name="Henrissat B."/>
            <person name="Grigoriev I.V."/>
            <person name="Hibbett D.S."/>
            <person name="Martin F."/>
        </authorList>
    </citation>
    <scope>NUCLEOTIDE SEQUENCE [LARGE SCALE GENOMIC DNA]</scope>
    <source>
        <strain evidence="4 5">SS14</strain>
    </source>
</reference>
<comment type="similarity">
    <text evidence="2">Belongs to the GMC oxidoreductase family.</text>
</comment>
<evidence type="ECO:0000313" key="5">
    <source>
        <dbReference type="Proteomes" id="UP000054279"/>
    </source>
</evidence>